<feature type="signal peptide" evidence="1">
    <location>
        <begin position="1"/>
        <end position="21"/>
    </location>
</feature>
<accession>A0A7S0Q0Z8</accession>
<dbReference type="Gene3D" id="3.40.50.150">
    <property type="entry name" value="Vaccinia Virus protein VP39"/>
    <property type="match status" value="1"/>
</dbReference>
<dbReference type="PANTHER" id="PTHR43861:SF1">
    <property type="entry name" value="TRANS-ACONITATE 2-METHYLTRANSFERASE"/>
    <property type="match status" value="1"/>
</dbReference>
<proteinExistence type="predicted"/>
<dbReference type="CDD" id="cd02440">
    <property type="entry name" value="AdoMet_MTases"/>
    <property type="match status" value="1"/>
</dbReference>
<sequence>MALAAAASCVCALLLPTTNQAVSTSLRLRAPQPRVQQKQQLGSPQQLDADAAALLEEAGGDVGKAQVSYIGYTLAYLQSEQPELYDALKTDPTRADAHAALVEITWDAVAAFLPVTHSPVPTPAAAKKLTAIARAACGDTNPQPRVLDVGCGNGLLLPFVSACGASASDYYGIDLSARMIEVASSSHSESGASFEDVSFDDFALRAASDSDARYDAIVFNGALQFFSDPAATIVRAAELLSNSSESRIVLSHLSGAAFVRVEAKENPNTVRSMMPTLAELQQIADSAGLQVVIPSFFGAEVAEIETGLENFFLVVLRKGGDDAEAAAQDDFSQYLP</sequence>
<reference evidence="2" key="1">
    <citation type="submission" date="2021-01" db="EMBL/GenBank/DDBJ databases">
        <authorList>
            <person name="Corre E."/>
            <person name="Pelletier E."/>
            <person name="Niang G."/>
            <person name="Scheremetjew M."/>
            <person name="Finn R."/>
            <person name="Kale V."/>
            <person name="Holt S."/>
            <person name="Cochrane G."/>
            <person name="Meng A."/>
            <person name="Brown T."/>
            <person name="Cohen L."/>
        </authorList>
    </citation>
    <scope>NUCLEOTIDE SEQUENCE</scope>
    <source>
        <strain evidence="2">PLY182g</strain>
    </source>
</reference>
<dbReference type="PANTHER" id="PTHR43861">
    <property type="entry name" value="TRANS-ACONITATE 2-METHYLTRANSFERASE-RELATED"/>
    <property type="match status" value="1"/>
</dbReference>
<dbReference type="InterPro" id="IPR029063">
    <property type="entry name" value="SAM-dependent_MTases_sf"/>
</dbReference>
<dbReference type="Pfam" id="PF13489">
    <property type="entry name" value="Methyltransf_23"/>
    <property type="match status" value="1"/>
</dbReference>
<dbReference type="SUPFAM" id="SSF53335">
    <property type="entry name" value="S-adenosyl-L-methionine-dependent methyltransferases"/>
    <property type="match status" value="1"/>
</dbReference>
<feature type="chain" id="PRO_5031186773" description="Methyltransferase domain-containing protein" evidence="1">
    <location>
        <begin position="22"/>
        <end position="336"/>
    </location>
</feature>
<evidence type="ECO:0000313" key="2">
    <source>
        <dbReference type="EMBL" id="CAD8602900.1"/>
    </source>
</evidence>
<gene>
    <name evidence="2" type="ORF">CPEL01642_LOCUS6233</name>
</gene>
<dbReference type="EMBL" id="HBEY01012896">
    <property type="protein sequence ID" value="CAD8602900.1"/>
    <property type="molecule type" value="Transcribed_RNA"/>
</dbReference>
<organism evidence="2">
    <name type="scientific">Coccolithus braarudii</name>
    <dbReference type="NCBI Taxonomy" id="221442"/>
    <lineage>
        <taxon>Eukaryota</taxon>
        <taxon>Haptista</taxon>
        <taxon>Haptophyta</taxon>
        <taxon>Prymnesiophyceae</taxon>
        <taxon>Coccolithales</taxon>
        <taxon>Coccolithaceae</taxon>
        <taxon>Coccolithus</taxon>
    </lineage>
</organism>
<dbReference type="AlphaFoldDB" id="A0A7S0Q0Z8"/>
<keyword evidence="1" id="KW-0732">Signal</keyword>
<name>A0A7S0Q0Z8_9EUKA</name>
<protein>
    <recommendedName>
        <fullName evidence="3">Methyltransferase domain-containing protein</fullName>
    </recommendedName>
</protein>
<evidence type="ECO:0008006" key="3">
    <source>
        <dbReference type="Google" id="ProtNLM"/>
    </source>
</evidence>
<evidence type="ECO:0000256" key="1">
    <source>
        <dbReference type="SAM" id="SignalP"/>
    </source>
</evidence>